<sequence>MRFDGQTDKETDQMVYALYGLTEEEIKIVEQSAIWLKGSPWAIFRVI</sequence>
<proteinExistence type="predicted"/>
<protein>
    <submittedName>
        <fullName evidence="1">Uncharacterized protein</fullName>
    </submittedName>
</protein>
<evidence type="ECO:0000313" key="1">
    <source>
        <dbReference type="EMBL" id="MPM60134.1"/>
    </source>
</evidence>
<accession>A0A645BEJ5</accession>
<dbReference type="EMBL" id="VSSQ01017644">
    <property type="protein sequence ID" value="MPM60134.1"/>
    <property type="molecule type" value="Genomic_DNA"/>
</dbReference>
<name>A0A645BEJ5_9ZZZZ</name>
<reference evidence="1" key="1">
    <citation type="submission" date="2019-08" db="EMBL/GenBank/DDBJ databases">
        <authorList>
            <person name="Kucharzyk K."/>
            <person name="Murdoch R.W."/>
            <person name="Higgins S."/>
            <person name="Loffler F."/>
        </authorList>
    </citation>
    <scope>NUCLEOTIDE SEQUENCE</scope>
</reference>
<dbReference type="AlphaFoldDB" id="A0A645BEJ5"/>
<comment type="caution">
    <text evidence="1">The sequence shown here is derived from an EMBL/GenBank/DDBJ whole genome shotgun (WGS) entry which is preliminary data.</text>
</comment>
<gene>
    <name evidence="1" type="ORF">SDC9_106981</name>
</gene>
<organism evidence="1">
    <name type="scientific">bioreactor metagenome</name>
    <dbReference type="NCBI Taxonomy" id="1076179"/>
    <lineage>
        <taxon>unclassified sequences</taxon>
        <taxon>metagenomes</taxon>
        <taxon>ecological metagenomes</taxon>
    </lineage>
</organism>